<gene>
    <name evidence="2" type="ORF">L195_g057044</name>
</gene>
<accession>A0A2K3KUS5</accession>
<proteinExistence type="predicted"/>
<dbReference type="AlphaFoldDB" id="A0A2K3KUS5"/>
<evidence type="ECO:0000313" key="2">
    <source>
        <dbReference type="EMBL" id="PNX70027.1"/>
    </source>
</evidence>
<dbReference type="EMBL" id="ASHM01110905">
    <property type="protein sequence ID" value="PNX70027.1"/>
    <property type="molecule type" value="Genomic_DNA"/>
</dbReference>
<name>A0A2K3KUS5_TRIPR</name>
<evidence type="ECO:0000256" key="1">
    <source>
        <dbReference type="SAM" id="MobiDB-lite"/>
    </source>
</evidence>
<reference evidence="2 3" key="2">
    <citation type="journal article" date="2017" name="Front. Plant Sci.">
        <title>Gene Classification and Mining of Molecular Markers Useful in Red Clover (Trifolium pratense) Breeding.</title>
        <authorList>
            <person name="Istvanek J."/>
            <person name="Dluhosova J."/>
            <person name="Dluhos P."/>
            <person name="Patkova L."/>
            <person name="Nedelnik J."/>
            <person name="Repkova J."/>
        </authorList>
    </citation>
    <scope>NUCLEOTIDE SEQUENCE [LARGE SCALE GENOMIC DNA]</scope>
    <source>
        <strain evidence="3">cv. Tatra</strain>
        <tissue evidence="2">Young leaves</tissue>
    </source>
</reference>
<feature type="compositionally biased region" description="Polar residues" evidence="1">
    <location>
        <begin position="29"/>
        <end position="41"/>
    </location>
</feature>
<organism evidence="2 3">
    <name type="scientific">Trifolium pratense</name>
    <name type="common">Red clover</name>
    <dbReference type="NCBI Taxonomy" id="57577"/>
    <lineage>
        <taxon>Eukaryota</taxon>
        <taxon>Viridiplantae</taxon>
        <taxon>Streptophyta</taxon>
        <taxon>Embryophyta</taxon>
        <taxon>Tracheophyta</taxon>
        <taxon>Spermatophyta</taxon>
        <taxon>Magnoliopsida</taxon>
        <taxon>eudicotyledons</taxon>
        <taxon>Gunneridae</taxon>
        <taxon>Pentapetalae</taxon>
        <taxon>rosids</taxon>
        <taxon>fabids</taxon>
        <taxon>Fabales</taxon>
        <taxon>Fabaceae</taxon>
        <taxon>Papilionoideae</taxon>
        <taxon>50 kb inversion clade</taxon>
        <taxon>NPAAA clade</taxon>
        <taxon>Hologalegina</taxon>
        <taxon>IRL clade</taxon>
        <taxon>Trifolieae</taxon>
        <taxon>Trifolium</taxon>
    </lineage>
</organism>
<feature type="region of interest" description="Disordered" evidence="1">
    <location>
        <begin position="29"/>
        <end position="54"/>
    </location>
</feature>
<evidence type="ECO:0000313" key="3">
    <source>
        <dbReference type="Proteomes" id="UP000236291"/>
    </source>
</evidence>
<dbReference type="Proteomes" id="UP000236291">
    <property type="component" value="Unassembled WGS sequence"/>
</dbReference>
<sequence>VPACMDDLVLKVDQLLIVDPLVYPCKTLSQGSASSTKDVGSTQGGVQGQATDLI</sequence>
<feature type="non-terminal residue" evidence="2">
    <location>
        <position position="1"/>
    </location>
</feature>
<reference evidence="2 3" key="1">
    <citation type="journal article" date="2014" name="Am. J. Bot.">
        <title>Genome assembly and annotation for red clover (Trifolium pratense; Fabaceae).</title>
        <authorList>
            <person name="Istvanek J."/>
            <person name="Jaros M."/>
            <person name="Krenek A."/>
            <person name="Repkova J."/>
        </authorList>
    </citation>
    <scope>NUCLEOTIDE SEQUENCE [LARGE SCALE GENOMIC DNA]</scope>
    <source>
        <strain evidence="3">cv. Tatra</strain>
        <tissue evidence="2">Young leaves</tissue>
    </source>
</reference>
<comment type="caution">
    <text evidence="2">The sequence shown here is derived from an EMBL/GenBank/DDBJ whole genome shotgun (WGS) entry which is preliminary data.</text>
</comment>
<protein>
    <submittedName>
        <fullName evidence="2">Uncharacterized protein</fullName>
    </submittedName>
</protein>